<sequence>MHLIYVADTVDELIYSKADWTDLTGEESNRYWRWPCKELKPDPVDLPPRTPRPTEEQAWAILGREVPDEPAPWPGCLIGQEYSVKTNGAVHNQSGLQIGNPQGVDRMVERVRGRPGGRFRVTPEYRLVLVWQPEGTHAFVVAGQLSEPFRVLEQADGEIAAAGVDDLRAGDAYTGPADKKGGTFKVAQRAGGIIERKIPGGSEVAQVHGTADPNGEENGRRILAAWECLDRSFSRFFVNSLGHAWYETATGRRFLAVVEGGFAWPEERGAHR</sequence>
<gene>
    <name evidence="1" type="ORF">AWC02_00020</name>
</gene>
<dbReference type="STRING" id="188915.AWC02_00020"/>
<reference evidence="1 2" key="1">
    <citation type="submission" date="2016-01" db="EMBL/GenBank/DDBJ databases">
        <title>The new phylogeny of the genus Mycobacterium.</title>
        <authorList>
            <person name="Tarcisio F."/>
            <person name="Conor M."/>
            <person name="Antonella G."/>
            <person name="Elisabetta G."/>
            <person name="Giulia F.S."/>
            <person name="Sara T."/>
            <person name="Anna F."/>
            <person name="Clotilde B."/>
            <person name="Roberto B."/>
            <person name="Veronica D.S."/>
            <person name="Fabio R."/>
            <person name="Monica P."/>
            <person name="Olivier J."/>
            <person name="Enrico T."/>
            <person name="Nicola S."/>
        </authorList>
    </citation>
    <scope>NUCLEOTIDE SEQUENCE [LARGE SCALE GENOMIC DNA]</scope>
    <source>
        <strain evidence="1 2">ATCC 27353</strain>
    </source>
</reference>
<dbReference type="Proteomes" id="UP000193465">
    <property type="component" value="Unassembled WGS sequence"/>
</dbReference>
<evidence type="ECO:0000313" key="1">
    <source>
        <dbReference type="EMBL" id="ORV54688.1"/>
    </source>
</evidence>
<name>A0A1X1UD85_9MYCO</name>
<evidence type="ECO:0000313" key="2">
    <source>
        <dbReference type="Proteomes" id="UP000193465"/>
    </source>
</evidence>
<protein>
    <submittedName>
        <fullName evidence="1">Uncharacterized protein</fullName>
    </submittedName>
</protein>
<organism evidence="1 2">
    <name type="scientific">Mycolicibacter engbaekii</name>
    <dbReference type="NCBI Taxonomy" id="188915"/>
    <lineage>
        <taxon>Bacteria</taxon>
        <taxon>Bacillati</taxon>
        <taxon>Actinomycetota</taxon>
        <taxon>Actinomycetes</taxon>
        <taxon>Mycobacteriales</taxon>
        <taxon>Mycobacteriaceae</taxon>
        <taxon>Mycolicibacter</taxon>
    </lineage>
</organism>
<keyword evidence="2" id="KW-1185">Reference proteome</keyword>
<accession>A0A1X1UD85</accession>
<dbReference type="AlphaFoldDB" id="A0A1X1UD85"/>
<proteinExistence type="predicted"/>
<dbReference type="EMBL" id="LQOT01000001">
    <property type="protein sequence ID" value="ORV54688.1"/>
    <property type="molecule type" value="Genomic_DNA"/>
</dbReference>
<comment type="caution">
    <text evidence="1">The sequence shown here is derived from an EMBL/GenBank/DDBJ whole genome shotgun (WGS) entry which is preliminary data.</text>
</comment>